<evidence type="ECO:0000256" key="2">
    <source>
        <dbReference type="SAM" id="SignalP"/>
    </source>
</evidence>
<reference evidence="3 4" key="1">
    <citation type="submission" date="2020-01" db="EMBL/GenBank/DDBJ databases">
        <authorList>
            <person name="Kim M.K."/>
        </authorList>
    </citation>
    <scope>NUCLEOTIDE SEQUENCE [LARGE SCALE GENOMIC DNA]</scope>
    <source>
        <strain evidence="3 4">172606-1</strain>
    </source>
</reference>
<feature type="transmembrane region" description="Helical" evidence="1">
    <location>
        <begin position="34"/>
        <end position="53"/>
    </location>
</feature>
<name>A0A6C0GKR3_9BACT</name>
<dbReference type="Proteomes" id="UP000480178">
    <property type="component" value="Chromosome"/>
</dbReference>
<keyword evidence="1" id="KW-1133">Transmembrane helix</keyword>
<dbReference type="EMBL" id="CP048222">
    <property type="protein sequence ID" value="QHT68626.1"/>
    <property type="molecule type" value="Genomic_DNA"/>
</dbReference>
<sequence>MRKILAFVLTLFSLNLQAQQQIEMADQLRSDGKIYVVVAVVSIILLGILLYLIRLDTKISKLEKESRNENE</sequence>
<evidence type="ECO:0000313" key="4">
    <source>
        <dbReference type="Proteomes" id="UP000480178"/>
    </source>
</evidence>
<feature type="chain" id="PRO_5025547392" evidence="2">
    <location>
        <begin position="19"/>
        <end position="71"/>
    </location>
</feature>
<protein>
    <submittedName>
        <fullName evidence="3">CcmD family protein</fullName>
    </submittedName>
</protein>
<keyword evidence="2" id="KW-0732">Signal</keyword>
<keyword evidence="1" id="KW-0472">Membrane</keyword>
<evidence type="ECO:0000313" key="3">
    <source>
        <dbReference type="EMBL" id="QHT68626.1"/>
    </source>
</evidence>
<proteinExistence type="predicted"/>
<evidence type="ECO:0000256" key="1">
    <source>
        <dbReference type="SAM" id="Phobius"/>
    </source>
</evidence>
<organism evidence="3 4">
    <name type="scientific">Rhodocytophaga rosea</name>
    <dbReference type="NCBI Taxonomy" id="2704465"/>
    <lineage>
        <taxon>Bacteria</taxon>
        <taxon>Pseudomonadati</taxon>
        <taxon>Bacteroidota</taxon>
        <taxon>Cytophagia</taxon>
        <taxon>Cytophagales</taxon>
        <taxon>Rhodocytophagaceae</taxon>
        <taxon>Rhodocytophaga</taxon>
    </lineage>
</organism>
<feature type="signal peptide" evidence="2">
    <location>
        <begin position="1"/>
        <end position="18"/>
    </location>
</feature>
<keyword evidence="1" id="KW-0812">Transmembrane</keyword>
<dbReference type="KEGG" id="rhoz:GXP67_19240"/>
<dbReference type="AlphaFoldDB" id="A0A6C0GKR3"/>
<dbReference type="RefSeq" id="WP_162444637.1">
    <property type="nucleotide sequence ID" value="NZ_CP048222.1"/>
</dbReference>
<dbReference type="Pfam" id="PF20077">
    <property type="entry name" value="CcmD_alt"/>
    <property type="match status" value="1"/>
</dbReference>
<accession>A0A6C0GKR3</accession>
<keyword evidence="4" id="KW-1185">Reference proteome</keyword>
<gene>
    <name evidence="3" type="ORF">GXP67_19240</name>
</gene>